<dbReference type="EMBL" id="BSUK01000001">
    <property type="protein sequence ID" value="GMA25123.1"/>
    <property type="molecule type" value="Genomic_DNA"/>
</dbReference>
<dbReference type="Proteomes" id="UP001157091">
    <property type="component" value="Unassembled WGS sequence"/>
</dbReference>
<gene>
    <name evidence="1" type="ORF">GCM10025864_28820</name>
</gene>
<name>A0ABQ6I2X8_9MICO</name>
<organism evidence="1 2">
    <name type="scientific">Luteimicrobium album</name>
    <dbReference type="NCBI Taxonomy" id="1054550"/>
    <lineage>
        <taxon>Bacteria</taxon>
        <taxon>Bacillati</taxon>
        <taxon>Actinomycetota</taxon>
        <taxon>Actinomycetes</taxon>
        <taxon>Micrococcales</taxon>
        <taxon>Luteimicrobium</taxon>
    </lineage>
</organism>
<sequence>MSHEPVKATLSRALVKGEVAAVVVGPWDSDDVVLVPLDGAPGAKSLSTSFPLESDTPVGSWGAEVGVFDGTISDVYSGQVDPFVDVTARFHVKLPTAFTVNASPEPAAYGETITVAGALTHYSQTAKKDTVYKAKKVDVYFDPAGKARRAKVATVTTDSKGRFAKKFTAKTTGVWSAQFAGTSSYAAVRSNGDNVVVAKKKTHLTLNAGPEPAKKGSRLTVAGRLTHATSVRGKAHYTSYHGKTLTVWFNPVGPKGATKMATVTTNAKGEFSKKLAQSVDGTWQVTFAGTSTYAAATSNKDHVDVK</sequence>
<reference evidence="2" key="1">
    <citation type="journal article" date="2019" name="Int. J. Syst. Evol. Microbiol.">
        <title>The Global Catalogue of Microorganisms (GCM) 10K type strain sequencing project: providing services to taxonomists for standard genome sequencing and annotation.</title>
        <authorList>
            <consortium name="The Broad Institute Genomics Platform"/>
            <consortium name="The Broad Institute Genome Sequencing Center for Infectious Disease"/>
            <person name="Wu L."/>
            <person name="Ma J."/>
        </authorList>
    </citation>
    <scope>NUCLEOTIDE SEQUENCE [LARGE SCALE GENOMIC DNA]</scope>
    <source>
        <strain evidence="2">NBRC 106348</strain>
    </source>
</reference>
<protein>
    <submittedName>
        <fullName evidence="1">Uncharacterized protein</fullName>
    </submittedName>
</protein>
<evidence type="ECO:0000313" key="2">
    <source>
        <dbReference type="Proteomes" id="UP001157091"/>
    </source>
</evidence>
<comment type="caution">
    <text evidence="1">The sequence shown here is derived from an EMBL/GenBank/DDBJ whole genome shotgun (WGS) entry which is preliminary data.</text>
</comment>
<keyword evidence="2" id="KW-1185">Reference proteome</keyword>
<evidence type="ECO:0000313" key="1">
    <source>
        <dbReference type="EMBL" id="GMA25123.1"/>
    </source>
</evidence>
<accession>A0ABQ6I2X8</accession>
<dbReference type="RefSeq" id="WP_284293774.1">
    <property type="nucleotide sequence ID" value="NZ_BSUK01000001.1"/>
</dbReference>
<proteinExistence type="predicted"/>